<feature type="transmembrane region" description="Helical" evidence="2">
    <location>
        <begin position="193"/>
        <end position="211"/>
    </location>
</feature>
<dbReference type="Proteomes" id="UP000277537">
    <property type="component" value="Unassembled WGS sequence"/>
</dbReference>
<feature type="region of interest" description="Disordered" evidence="1">
    <location>
        <begin position="372"/>
        <end position="422"/>
    </location>
</feature>
<dbReference type="AlphaFoldDB" id="A0A3R9EDR3"/>
<accession>A0A3R9EDR3</accession>
<sequence length="479" mass="53193">MVKQQEYTACIGCKQELQLKVKFCPFCSVAQSVQAQTLPVEPEETSTIPQEIVSDLPESTVSETLSEAQNNEAADTSVVVKHITKQGKELFGIIIVGASLELMRSYDRYAFKKDEGIFVRLKHLANIPNEYLSLQQYQLKFQSDLSVLDAEPDELLEQPKPEAPVFTPPERPSLNSQPTPFDPPQQKTSSFKYIAIAFIVILAVIFFIFSGKDNAEEVASVDKGAQVDPCENANAEINSLLSEKMPTRALSIIKLNQAECKTNASFVQLVVSTEAQATSAKEKLTLAKEYLQAGNLELAHQTVLAALELDAELVGGVELLPQIESMIEEFNLQQEQETDEVPLESEAVQDVVQSIPQQNTNHQVEQAQRLAQVERERADAQRQAEQAQRERQQALEKEHQKAEEAARKLAAEAARRQNEARFDSQINRAERALNANNYGLAKSLAREVLSASPSNTQAKRILRQAEAGESAAFDDMVIQ</sequence>
<gene>
    <name evidence="3" type="ORF">EGT73_15490</name>
</gene>
<organism evidence="3 4">
    <name type="scientific">Acinetobacter johnsonii</name>
    <dbReference type="NCBI Taxonomy" id="40214"/>
    <lineage>
        <taxon>Bacteria</taxon>
        <taxon>Pseudomonadati</taxon>
        <taxon>Pseudomonadota</taxon>
        <taxon>Gammaproteobacteria</taxon>
        <taxon>Moraxellales</taxon>
        <taxon>Moraxellaceae</taxon>
        <taxon>Acinetobacter</taxon>
    </lineage>
</organism>
<keyword evidence="2" id="KW-0472">Membrane</keyword>
<keyword evidence="2" id="KW-0812">Transmembrane</keyword>
<keyword evidence="2" id="KW-1133">Transmembrane helix</keyword>
<evidence type="ECO:0000313" key="3">
    <source>
        <dbReference type="EMBL" id="RSE19785.1"/>
    </source>
</evidence>
<name>A0A3R9EDR3_ACIJO</name>
<reference evidence="3 4" key="1">
    <citation type="submission" date="2018-10" db="EMBL/GenBank/DDBJ databases">
        <title>Transmission dynamics of multidrug resistant bacteria on intensive care unit surfaces.</title>
        <authorList>
            <person name="D'Souza A.W."/>
            <person name="Potter R.F."/>
            <person name="Wallace M."/>
            <person name="Shupe A."/>
            <person name="Patel S."/>
            <person name="Sun S."/>
            <person name="Gul D."/>
            <person name="Kwon J.H."/>
            <person name="Andleeb S."/>
            <person name="Burnham C.-A.D."/>
            <person name="Dantas G."/>
        </authorList>
    </citation>
    <scope>NUCLEOTIDE SEQUENCE [LARGE SCALE GENOMIC DNA]</scope>
    <source>
        <strain evidence="3 4">AJ_385</strain>
    </source>
</reference>
<dbReference type="EMBL" id="RHXE01000050">
    <property type="protein sequence ID" value="RSE19785.1"/>
    <property type="molecule type" value="Genomic_DNA"/>
</dbReference>
<evidence type="ECO:0000313" key="4">
    <source>
        <dbReference type="Proteomes" id="UP000277537"/>
    </source>
</evidence>
<feature type="compositionally biased region" description="Polar residues" evidence="1">
    <location>
        <begin position="173"/>
        <end position="186"/>
    </location>
</feature>
<proteinExistence type="predicted"/>
<evidence type="ECO:0000256" key="1">
    <source>
        <dbReference type="SAM" id="MobiDB-lite"/>
    </source>
</evidence>
<dbReference type="RefSeq" id="WP_125274818.1">
    <property type="nucleotide sequence ID" value="NZ_RHXE01000050.1"/>
</dbReference>
<protein>
    <submittedName>
        <fullName evidence="3">Uncharacterized protein</fullName>
    </submittedName>
</protein>
<evidence type="ECO:0000256" key="2">
    <source>
        <dbReference type="SAM" id="Phobius"/>
    </source>
</evidence>
<feature type="region of interest" description="Disordered" evidence="1">
    <location>
        <begin position="159"/>
        <end position="186"/>
    </location>
</feature>
<comment type="caution">
    <text evidence="3">The sequence shown here is derived from an EMBL/GenBank/DDBJ whole genome shotgun (WGS) entry which is preliminary data.</text>
</comment>